<evidence type="ECO:0000313" key="4">
    <source>
        <dbReference type="EMBL" id="MBL0765750.1"/>
    </source>
</evidence>
<accession>A0A937ABF4</accession>
<protein>
    <submittedName>
        <fullName evidence="4">VCBS repeat-containing protein</fullName>
    </submittedName>
</protein>
<evidence type="ECO:0000256" key="1">
    <source>
        <dbReference type="ARBA" id="ARBA00022729"/>
    </source>
</evidence>
<evidence type="ECO:0000256" key="2">
    <source>
        <dbReference type="SAM" id="SignalP"/>
    </source>
</evidence>
<dbReference type="Proteomes" id="UP000642920">
    <property type="component" value="Unassembled WGS sequence"/>
</dbReference>
<dbReference type="Pfam" id="PF19081">
    <property type="entry name" value="Ig_7"/>
    <property type="match status" value="1"/>
</dbReference>
<comment type="caution">
    <text evidence="4">The sequence shown here is derived from an EMBL/GenBank/DDBJ whole genome shotgun (WGS) entry which is preliminary data.</text>
</comment>
<organism evidence="4 5">
    <name type="scientific">Marivirga atlantica</name>
    <dbReference type="NCBI Taxonomy" id="1548457"/>
    <lineage>
        <taxon>Bacteria</taxon>
        <taxon>Pseudomonadati</taxon>
        <taxon>Bacteroidota</taxon>
        <taxon>Cytophagia</taxon>
        <taxon>Cytophagales</taxon>
        <taxon>Marivirgaceae</taxon>
        <taxon>Marivirga</taxon>
    </lineage>
</organism>
<reference evidence="4" key="1">
    <citation type="submission" date="2021-01" db="EMBL/GenBank/DDBJ databases">
        <title>Marivirga sp. nov., isolated from intertidal surface sediments.</title>
        <authorList>
            <person name="Zhang M."/>
        </authorList>
    </citation>
    <scope>NUCLEOTIDE SEQUENCE</scope>
    <source>
        <strain evidence="4">SM1354</strain>
    </source>
</reference>
<feature type="signal peptide" evidence="2">
    <location>
        <begin position="1"/>
        <end position="20"/>
    </location>
</feature>
<sequence length="1459" mass="158346">MRIRLFAIIFCLWHGHSALIAQSFSTLGSTELPVLGNVQVEWADFNNDGYQDAIVNGIDNDGFKHFEIYQNDQDNTFTLVGLPVVALKNATFLLADFNNDNKVDILYGGRDDANQVKNHLLLNQGTSFTVSNDLVSGFYQAKLLDFDINLDGQKDVVICGYNNAGAIETSVWIQNSLSFTQSTDYSLPDLLGASLAKADLNQDGILDLFISGENASGQFISKLLLLDKDAELTEKVFSATSNLLINDVQLVDYTADGLADIFLIGRNSSFSPVLKLYKSQSGTYSEISSSIPVLNNASFDLKDLDNDGDKDLVVIGLDGSSNYRGEVFTNDGTGNFTDANITMDGISNGSIQIVDIDKDGKNDFFATGFSDTNPTDPIISYFYQNTIAATNGRPNPPTGLSSNVNLNAVELSWTKSTDALTATNELTYQIAAGTSSGNYNVVSELSISGGNDLLVNTITSNGTAASSFLSQLSEGEYFWTVQTIDAGGLSSGFAAEQSFIICDKPDLGTDSEICVGDDALLSAGVSADEVNWYSKTDGLLLSDNNDFSYTVEKDDTIIVEVIKPLGCTVYDTINIKAIELPASSLPSNISICENEMLTLNISESFNNIDWYRKGEGLIQSGGSSYSQVVSANDTIVAELTNGFGCVGYDTIFVQSLVLPDQNPLMAVELCEFDTLSYSINTAYDQISWYTKKLGVIATDVINIKQAFTETDTLFVDKTNVEGCSVTDTIVVTVNPLPEIDLGADVNICENSIAQFEISGTWASVEWTSAKRGSLASDINTIDFTVTEDDSLFVEVVDDKGCSNADTLLITKLDLPVFSLGNDTAICVNANILLEAQEGLASVEWTSVKNGLLESGDWFLDYQATEADTIIAKAFAFNGCTYTDSIIVDTIEPPFYDLGDDFSICSGEIVNIEIPTLSDSINWYLGDSLLNTHQSNINFEADNSVTVYAEYINNSNCIGYDTLQVTVNKLPTVDLGEDFSICFEDNFELSVEGAFSKINWYSESEGLLATDQPTLNRTAVNSEKIYVEFTNLNGCFASDTVNVTVNQLPDFDLGNDIELCEGESAVLTVDIAFDSINWYNDKGDEFLNAEGSLEIIPAENEKWFAEVWNASGCVNTDSINVVVNPLPIFDAGEELFICNEGEVNLNPVGINNEWTLSWSPNANISDVTIANPIVSPDSDTWYILTATTSAGCTYADSVLVSIDAALVVNAGEDKTICPNGDVQIGGAPTASGSAFEYTYQWSPATTLSDANAANPVAFPGETTTYQVIVQAGDCKRDTAEVTVFVKEEIVVEIPMDTTIGAGDEIQLFAHGGDFYRWEPATGLTDPTIADPIASPQSTTTYTLTATDSLGCFVEKQMTIFVKNQVFIPNLFTPNNDGENDRFKLYGAGFESIRFEVRDRQGRVMYSTDNPREALEIGWDGMVNGANAEEGIYVWYLSGRFYDGTEVQFNGNNSGIINLLR</sequence>
<dbReference type="RefSeq" id="WP_201920969.1">
    <property type="nucleotide sequence ID" value="NZ_JAERQG010000002.1"/>
</dbReference>
<dbReference type="InterPro" id="IPR028994">
    <property type="entry name" value="Integrin_alpha_N"/>
</dbReference>
<evidence type="ECO:0000313" key="5">
    <source>
        <dbReference type="Proteomes" id="UP000642920"/>
    </source>
</evidence>
<keyword evidence="5" id="KW-1185">Reference proteome</keyword>
<dbReference type="InterPro" id="IPR013783">
    <property type="entry name" value="Ig-like_fold"/>
</dbReference>
<keyword evidence="1 2" id="KW-0732">Signal</keyword>
<dbReference type="PANTHER" id="PTHR46580:SF4">
    <property type="entry name" value="ATP_GTP-BINDING PROTEIN"/>
    <property type="match status" value="1"/>
</dbReference>
<feature type="chain" id="PRO_5037704694" evidence="2">
    <location>
        <begin position="21"/>
        <end position="1459"/>
    </location>
</feature>
<dbReference type="InterPro" id="IPR044023">
    <property type="entry name" value="Ig_7"/>
</dbReference>
<dbReference type="PANTHER" id="PTHR46580">
    <property type="entry name" value="SENSOR KINASE-RELATED"/>
    <property type="match status" value="1"/>
</dbReference>
<proteinExistence type="predicted"/>
<dbReference type="InterPro" id="IPR013517">
    <property type="entry name" value="FG-GAP"/>
</dbReference>
<evidence type="ECO:0000259" key="3">
    <source>
        <dbReference type="Pfam" id="PF19081"/>
    </source>
</evidence>
<dbReference type="EMBL" id="JAERQG010000002">
    <property type="protein sequence ID" value="MBL0765750.1"/>
    <property type="molecule type" value="Genomic_DNA"/>
</dbReference>
<gene>
    <name evidence="4" type="ORF">JKP34_10850</name>
</gene>
<feature type="domain" description="Ig-like" evidence="3">
    <location>
        <begin position="970"/>
        <end position="1048"/>
    </location>
</feature>
<dbReference type="SUPFAM" id="SSF69318">
    <property type="entry name" value="Integrin alpha N-terminal domain"/>
    <property type="match status" value="2"/>
</dbReference>
<dbReference type="Pfam" id="PF13517">
    <property type="entry name" value="FG-GAP_3"/>
    <property type="match status" value="2"/>
</dbReference>
<dbReference type="Gene3D" id="2.130.10.130">
    <property type="entry name" value="Integrin alpha, N-terminal"/>
    <property type="match status" value="1"/>
</dbReference>
<dbReference type="Pfam" id="PF13585">
    <property type="entry name" value="CHU_C"/>
    <property type="match status" value="1"/>
</dbReference>
<dbReference type="Gene3D" id="2.60.40.10">
    <property type="entry name" value="Immunoglobulins"/>
    <property type="match status" value="1"/>
</dbReference>
<name>A0A937ABF4_9BACT</name>